<keyword evidence="2" id="KW-0677">Repeat</keyword>
<proteinExistence type="predicted"/>
<sequence length="578" mass="65003">MDFEFPQLLNPTDNEPFILVSESKDVLNSKLLTARHVSQSVRETGGKSELVVIKDFLQDLTKQSPLAYVPDAESQTLVQNFNSQKQEYERQVQEQVNSFKQLNQKLQQGYENACNNIVSQLVGNAQGESNNLQRVFDSLQTVIRSDPEQEASIPKPNEIVDKISELRAAPELSEYLFATTKKVRAWRNAPNELCVWNKTKEQFYRESLEQSLNQNAQDRTELALKFWNSQIKKLGDQLLNIIQEDTSIQQQNFVSLNIETAEAFALLLNTMITPETRIILHIGDFTIAESKSIGESLQKLTSILNLQINWRVNGKAQGLQHIAQAISQAEQLKVLTFQFSQQVQANLAKEFFNEFKDVNLPNLEEVNILAEQSNVNSAVQYISKAVKSVGGNQVTRVLFNFSQSQIDNKSAQQLGDALSTYKGVKKLTLNFSGYSLQNNTIKDDGFSGLIQHVSNFAESLVELTINVGRNQLTDNSLVDLNKQFSTTKWVSLKSVNISVHYNKITEQGVRKLGKLLHNLPILVNLQLNLNSTEVNYKGLSFLINQLGPQVNAQIQAKQSNISQEEVVELVGKVSSLSI</sequence>
<dbReference type="GO" id="GO:0031267">
    <property type="term" value="F:small GTPase binding"/>
    <property type="evidence" value="ECO:0007669"/>
    <property type="project" value="TreeGrafter"/>
</dbReference>
<organism evidence="4 5">
    <name type="scientific">Paramecium primaurelia</name>
    <dbReference type="NCBI Taxonomy" id="5886"/>
    <lineage>
        <taxon>Eukaryota</taxon>
        <taxon>Sar</taxon>
        <taxon>Alveolata</taxon>
        <taxon>Ciliophora</taxon>
        <taxon>Intramacronucleata</taxon>
        <taxon>Oligohymenophorea</taxon>
        <taxon>Peniculida</taxon>
        <taxon>Parameciidae</taxon>
        <taxon>Paramecium</taxon>
    </lineage>
</organism>
<dbReference type="OMA" id="QFSANKW"/>
<accession>A0A8S1ME03</accession>
<name>A0A8S1ME03_PARPR</name>
<evidence type="ECO:0000256" key="2">
    <source>
        <dbReference type="ARBA" id="ARBA00022737"/>
    </source>
</evidence>
<dbReference type="EMBL" id="CAJJDM010000061">
    <property type="protein sequence ID" value="CAD8078587.1"/>
    <property type="molecule type" value="Genomic_DNA"/>
</dbReference>
<gene>
    <name evidence="4" type="ORF">PPRIM_AZ9-3.1.T0600150</name>
</gene>
<reference evidence="4" key="1">
    <citation type="submission" date="2021-01" db="EMBL/GenBank/DDBJ databases">
        <authorList>
            <consortium name="Genoscope - CEA"/>
            <person name="William W."/>
        </authorList>
    </citation>
    <scope>NUCLEOTIDE SEQUENCE</scope>
</reference>
<evidence type="ECO:0000256" key="1">
    <source>
        <dbReference type="ARBA" id="ARBA00022614"/>
    </source>
</evidence>
<dbReference type="AlphaFoldDB" id="A0A8S1ME03"/>
<keyword evidence="3" id="KW-0175">Coiled coil</keyword>
<feature type="coiled-coil region" evidence="3">
    <location>
        <begin position="78"/>
        <end position="105"/>
    </location>
</feature>
<evidence type="ECO:0000313" key="5">
    <source>
        <dbReference type="Proteomes" id="UP000688137"/>
    </source>
</evidence>
<dbReference type="GO" id="GO:0048471">
    <property type="term" value="C:perinuclear region of cytoplasm"/>
    <property type="evidence" value="ECO:0007669"/>
    <property type="project" value="TreeGrafter"/>
</dbReference>
<dbReference type="GO" id="GO:0005829">
    <property type="term" value="C:cytosol"/>
    <property type="evidence" value="ECO:0007669"/>
    <property type="project" value="TreeGrafter"/>
</dbReference>
<dbReference type="GO" id="GO:0006913">
    <property type="term" value="P:nucleocytoplasmic transport"/>
    <property type="evidence" value="ECO:0007669"/>
    <property type="project" value="TreeGrafter"/>
</dbReference>
<comment type="caution">
    <text evidence="4">The sequence shown here is derived from an EMBL/GenBank/DDBJ whole genome shotgun (WGS) entry which is preliminary data.</text>
</comment>
<evidence type="ECO:0000313" key="4">
    <source>
        <dbReference type="EMBL" id="CAD8078587.1"/>
    </source>
</evidence>
<keyword evidence="1" id="KW-0433">Leucine-rich repeat</keyword>
<dbReference type="InterPro" id="IPR027038">
    <property type="entry name" value="RanGap"/>
</dbReference>
<evidence type="ECO:0000256" key="3">
    <source>
        <dbReference type="SAM" id="Coils"/>
    </source>
</evidence>
<dbReference type="Proteomes" id="UP000688137">
    <property type="component" value="Unassembled WGS sequence"/>
</dbReference>
<dbReference type="PANTHER" id="PTHR24113:SF12">
    <property type="entry name" value="RAN GTPASE-ACTIVATING PROTEIN 1"/>
    <property type="match status" value="1"/>
</dbReference>
<dbReference type="PANTHER" id="PTHR24113">
    <property type="entry name" value="RAN GTPASE-ACTIVATING PROTEIN 1"/>
    <property type="match status" value="1"/>
</dbReference>
<dbReference type="GO" id="GO:0005096">
    <property type="term" value="F:GTPase activator activity"/>
    <property type="evidence" value="ECO:0007669"/>
    <property type="project" value="InterPro"/>
</dbReference>
<dbReference type="GO" id="GO:0005634">
    <property type="term" value="C:nucleus"/>
    <property type="evidence" value="ECO:0007669"/>
    <property type="project" value="TreeGrafter"/>
</dbReference>
<keyword evidence="5" id="KW-1185">Reference proteome</keyword>
<protein>
    <submittedName>
        <fullName evidence="4">Uncharacterized protein</fullName>
    </submittedName>
</protein>